<dbReference type="GO" id="GO:0046872">
    <property type="term" value="F:metal ion binding"/>
    <property type="evidence" value="ECO:0007669"/>
    <property type="project" value="UniProtKB-KW"/>
</dbReference>
<comment type="cofactor">
    <cofactor evidence="6">
        <name>Zn(2+)</name>
        <dbReference type="ChEBI" id="CHEBI:29105"/>
    </cofactor>
    <text evidence="6">Binds 1 zinc ion per subunit.</text>
</comment>
<feature type="binding site" evidence="6">
    <location>
        <position position="104"/>
    </location>
    <ligand>
        <name>Zn(2+)</name>
        <dbReference type="ChEBI" id="CHEBI:29105"/>
    </ligand>
</feature>
<evidence type="ECO:0000256" key="5">
    <source>
        <dbReference type="PIRSR" id="PIRSR018001-1"/>
    </source>
</evidence>
<dbReference type="GO" id="GO:0019807">
    <property type="term" value="F:aspartoacylase activity"/>
    <property type="evidence" value="ECO:0007669"/>
    <property type="project" value="UniProtKB-EC"/>
</dbReference>
<keyword evidence="3 9" id="KW-0378">Hydrolase</keyword>
<keyword evidence="10" id="KW-1185">Reference proteome</keyword>
<dbReference type="Proteomes" id="UP000595095">
    <property type="component" value="Chromosome"/>
</dbReference>
<dbReference type="InterPro" id="IPR055438">
    <property type="entry name" value="AstE_AspA_cat"/>
</dbReference>
<proteinExistence type="inferred from homology"/>
<evidence type="ECO:0000313" key="9">
    <source>
        <dbReference type="EMBL" id="QPG06297.1"/>
    </source>
</evidence>
<dbReference type="InterPro" id="IPR016708">
    <property type="entry name" value="Aspartoacylase"/>
</dbReference>
<reference evidence="9 10" key="1">
    <citation type="submission" date="2020-11" db="EMBL/GenBank/DDBJ databases">
        <title>Complete genome sequence for Salinimonas sp. strain G2-b.</title>
        <authorList>
            <person name="Park S.-J."/>
        </authorList>
    </citation>
    <scope>NUCLEOTIDE SEQUENCE [LARGE SCALE GENOMIC DNA]</scope>
    <source>
        <strain evidence="9 10">G2-b</strain>
    </source>
</reference>
<dbReference type="GO" id="GO:0005829">
    <property type="term" value="C:cytosol"/>
    <property type="evidence" value="ECO:0007669"/>
    <property type="project" value="TreeGrafter"/>
</dbReference>
<dbReference type="NCBIfam" id="NF002601">
    <property type="entry name" value="PRK02259.1"/>
    <property type="match status" value="1"/>
</dbReference>
<dbReference type="PIRSF" id="PIRSF018001">
    <property type="entry name" value="Aspartoacylase"/>
    <property type="match status" value="1"/>
</dbReference>
<dbReference type="PANTHER" id="PTHR15162">
    <property type="entry name" value="ASPARTOACYLASE"/>
    <property type="match status" value="1"/>
</dbReference>
<dbReference type="Gene3D" id="3.40.630.10">
    <property type="entry name" value="Zn peptidases"/>
    <property type="match status" value="1"/>
</dbReference>
<dbReference type="EMBL" id="CP064795">
    <property type="protein sequence ID" value="QPG06297.1"/>
    <property type="molecule type" value="Genomic_DNA"/>
</dbReference>
<dbReference type="Gene3D" id="2.20.25.160">
    <property type="match status" value="1"/>
</dbReference>
<evidence type="ECO:0000259" key="8">
    <source>
        <dbReference type="Pfam" id="PF24827"/>
    </source>
</evidence>
<dbReference type="EC" id="3.5.1.15" evidence="9"/>
<dbReference type="Pfam" id="PF24827">
    <property type="entry name" value="AstE_AspA_cat"/>
    <property type="match status" value="1"/>
</dbReference>
<feature type="active site" description="Proton donor/acceptor" evidence="5">
    <location>
        <position position="164"/>
    </location>
</feature>
<sequence length="289" mass="31683">MLNSVALVGATHGNETSGIQLVKNWRHSGIPAQYTSTLTLSLHLANEAALQANVRFIEEDLNRQFSAAALQEQGSAQEAILARQLNATLGPKGDSATDLVIDIHNTTSAMGATLIILEASEFYIQLARFVKQHMPEANILLEDEKPFSDHRYLCTTGKRGVMLEIGGQPQGVLRQEVYQLTEALTHTVLDFCLAYQQGQTSNLPPCEGFRLGHEVQFPLSAAGEREAMVHYQLQDADFTPLLAGQPVFKCFDGSEIVWEGESPTYPHFINEAAYAKQHVAFATASLVTL</sequence>
<organism evidence="9 10">
    <name type="scientific">Salinimonas marina</name>
    <dbReference type="NCBI Taxonomy" id="2785918"/>
    <lineage>
        <taxon>Bacteria</taxon>
        <taxon>Pseudomonadati</taxon>
        <taxon>Pseudomonadota</taxon>
        <taxon>Gammaproteobacteria</taxon>
        <taxon>Alteromonadales</taxon>
        <taxon>Alteromonadaceae</taxon>
        <taxon>Alteromonas/Salinimonas group</taxon>
        <taxon>Salinimonas</taxon>
    </lineage>
</organism>
<evidence type="ECO:0000256" key="2">
    <source>
        <dbReference type="ARBA" id="ARBA00022723"/>
    </source>
</evidence>
<feature type="domain" description="AstE/AspA barrel-sandwich hybrid" evidence="7">
    <location>
        <begin position="205"/>
        <end position="284"/>
    </location>
</feature>
<evidence type="ECO:0000256" key="1">
    <source>
        <dbReference type="ARBA" id="ARBA00006173"/>
    </source>
</evidence>
<dbReference type="InterPro" id="IPR050178">
    <property type="entry name" value="AspA/AstE_fam"/>
</dbReference>
<dbReference type="RefSeq" id="WP_195811374.1">
    <property type="nucleotide sequence ID" value="NZ_CP064795.1"/>
</dbReference>
<gene>
    <name evidence="9" type="ORF">IT774_03600</name>
</gene>
<dbReference type="GO" id="GO:0016788">
    <property type="term" value="F:hydrolase activity, acting on ester bonds"/>
    <property type="evidence" value="ECO:0007669"/>
    <property type="project" value="InterPro"/>
</dbReference>
<feature type="binding site" evidence="6">
    <location>
        <position position="15"/>
    </location>
    <ligand>
        <name>Zn(2+)</name>
        <dbReference type="ChEBI" id="CHEBI:29105"/>
    </ligand>
</feature>
<accession>A0A7S9DYG0</accession>
<evidence type="ECO:0000313" key="10">
    <source>
        <dbReference type="Proteomes" id="UP000595095"/>
    </source>
</evidence>
<keyword evidence="2 6" id="KW-0479">Metal-binding</keyword>
<dbReference type="InterPro" id="IPR007036">
    <property type="entry name" value="Aste_AspA_hybrid_dom"/>
</dbReference>
<evidence type="ECO:0000256" key="4">
    <source>
        <dbReference type="ARBA" id="ARBA00022833"/>
    </source>
</evidence>
<name>A0A7S9DYG0_9ALTE</name>
<feature type="binding site" evidence="6">
    <location>
        <position position="12"/>
    </location>
    <ligand>
        <name>Zn(2+)</name>
        <dbReference type="ChEBI" id="CHEBI:29105"/>
    </ligand>
</feature>
<dbReference type="AlphaFoldDB" id="A0A7S9DYG0"/>
<dbReference type="PANTHER" id="PTHR15162:SF7">
    <property type="entry name" value="SUCCINYLGLUTAMATE DESUCCINYLASE"/>
    <property type="match status" value="1"/>
</dbReference>
<keyword evidence="4 6" id="KW-0862">Zinc</keyword>
<evidence type="ECO:0000259" key="7">
    <source>
        <dbReference type="Pfam" id="PF04952"/>
    </source>
</evidence>
<dbReference type="KEGG" id="smaa:IT774_03600"/>
<evidence type="ECO:0000256" key="3">
    <source>
        <dbReference type="ARBA" id="ARBA00022801"/>
    </source>
</evidence>
<evidence type="ECO:0000256" key="6">
    <source>
        <dbReference type="PIRSR" id="PIRSR018001-3"/>
    </source>
</evidence>
<feature type="domain" description="Succinylglutamate desuccinylase/Aspartoacylase catalytic" evidence="8">
    <location>
        <begin position="3"/>
        <end position="191"/>
    </location>
</feature>
<comment type="similarity">
    <text evidence="1">Belongs to the AspA/AstE family. Aspartoacylase subfamily.</text>
</comment>
<dbReference type="Pfam" id="PF04952">
    <property type="entry name" value="AstE_AspA_hybrid"/>
    <property type="match status" value="1"/>
</dbReference>
<protein>
    <submittedName>
        <fullName evidence="9">Aspartoacylase</fullName>
        <ecNumber evidence="9">3.5.1.15</ecNumber>
    </submittedName>
</protein>
<dbReference type="SUPFAM" id="SSF53187">
    <property type="entry name" value="Zn-dependent exopeptidases"/>
    <property type="match status" value="1"/>
</dbReference>